<evidence type="ECO:0000256" key="1">
    <source>
        <dbReference type="ARBA" id="ARBA00007401"/>
    </source>
</evidence>
<keyword evidence="4" id="KW-0732">Signal</keyword>
<dbReference type="PANTHER" id="PTHR42732">
    <property type="entry name" value="BETA-GALACTOSIDASE"/>
    <property type="match status" value="1"/>
</dbReference>
<dbReference type="PROSITE" id="PS00608">
    <property type="entry name" value="GLYCOSYL_HYDROL_F2_2"/>
    <property type="match status" value="1"/>
</dbReference>
<dbReference type="Pfam" id="PF18565">
    <property type="entry name" value="Glyco_hydro2_C5"/>
    <property type="match status" value="1"/>
</dbReference>
<dbReference type="NCBIfam" id="NF041463">
    <property type="entry name" value="GalB"/>
    <property type="match status" value="1"/>
</dbReference>
<dbReference type="Pfam" id="PF00703">
    <property type="entry name" value="Glyco_hydro_2"/>
    <property type="match status" value="1"/>
</dbReference>
<evidence type="ECO:0000259" key="7">
    <source>
        <dbReference type="Pfam" id="PF02837"/>
    </source>
</evidence>
<keyword evidence="3" id="KW-0326">Glycosidase</keyword>
<dbReference type="PRINTS" id="PR00132">
    <property type="entry name" value="GLHYDRLASE2"/>
</dbReference>
<dbReference type="SUPFAM" id="SSF49785">
    <property type="entry name" value="Galactose-binding domain-like"/>
    <property type="match status" value="1"/>
</dbReference>
<feature type="domain" description="Glycoside hydrolase family 2 immunoglobulin-like beta-sandwich" evidence="5">
    <location>
        <begin position="212"/>
        <end position="313"/>
    </location>
</feature>
<dbReference type="InterPro" id="IPR032311">
    <property type="entry name" value="DUF4982"/>
</dbReference>
<evidence type="ECO:0000259" key="9">
    <source>
        <dbReference type="Pfam" id="PF18565"/>
    </source>
</evidence>
<dbReference type="InterPro" id="IPR048229">
    <property type="entry name" value="GalB-like"/>
</dbReference>
<feature type="domain" description="Glycoside hydrolase family 2 catalytic" evidence="6">
    <location>
        <begin position="321"/>
        <end position="544"/>
    </location>
</feature>
<name>A0ABY4D1U5_9BACT</name>
<feature type="domain" description="DUF4982" evidence="8">
    <location>
        <begin position="640"/>
        <end position="705"/>
    </location>
</feature>
<evidence type="ECO:0000256" key="2">
    <source>
        <dbReference type="ARBA" id="ARBA00022801"/>
    </source>
</evidence>
<dbReference type="InterPro" id="IPR017853">
    <property type="entry name" value="GH"/>
</dbReference>
<keyword evidence="11" id="KW-1185">Reference proteome</keyword>
<proteinExistence type="inferred from homology"/>
<evidence type="ECO:0000256" key="3">
    <source>
        <dbReference type="ARBA" id="ARBA00023295"/>
    </source>
</evidence>
<dbReference type="EMBL" id="CP094669">
    <property type="protein sequence ID" value="UOG75194.1"/>
    <property type="molecule type" value="Genomic_DNA"/>
</dbReference>
<evidence type="ECO:0000256" key="4">
    <source>
        <dbReference type="SAM" id="SignalP"/>
    </source>
</evidence>
<dbReference type="SUPFAM" id="SSF49303">
    <property type="entry name" value="beta-Galactosidase/glucuronidase domain"/>
    <property type="match status" value="1"/>
</dbReference>
<accession>A0ABY4D1U5</accession>
<feature type="domain" description="Glycoside hydrolase family 2" evidence="9">
    <location>
        <begin position="718"/>
        <end position="817"/>
    </location>
</feature>
<keyword evidence="2" id="KW-0378">Hydrolase</keyword>
<dbReference type="InterPro" id="IPR006102">
    <property type="entry name" value="Ig-like_GH2"/>
</dbReference>
<dbReference type="Pfam" id="PF02837">
    <property type="entry name" value="Glyco_hydro_2_N"/>
    <property type="match status" value="1"/>
</dbReference>
<dbReference type="PANTHER" id="PTHR42732:SF1">
    <property type="entry name" value="BETA-MANNOSIDASE"/>
    <property type="match status" value="1"/>
</dbReference>
<dbReference type="SUPFAM" id="SSF49373">
    <property type="entry name" value="Invasin/intimin cell-adhesion fragments"/>
    <property type="match status" value="1"/>
</dbReference>
<dbReference type="Pfam" id="PF02836">
    <property type="entry name" value="Glyco_hydro_2_C"/>
    <property type="match status" value="1"/>
</dbReference>
<evidence type="ECO:0000259" key="8">
    <source>
        <dbReference type="Pfam" id="PF16355"/>
    </source>
</evidence>
<dbReference type="InterPro" id="IPR013783">
    <property type="entry name" value="Ig-like_fold"/>
</dbReference>
<evidence type="ECO:0000259" key="6">
    <source>
        <dbReference type="Pfam" id="PF02836"/>
    </source>
</evidence>
<dbReference type="InterPro" id="IPR006103">
    <property type="entry name" value="Glyco_hydro_2_cat"/>
</dbReference>
<dbReference type="InterPro" id="IPR040605">
    <property type="entry name" value="Glyco_hydro2_dom5"/>
</dbReference>
<dbReference type="InterPro" id="IPR008964">
    <property type="entry name" value="Invasin/intimin_cell_adhesion"/>
</dbReference>
<dbReference type="SUPFAM" id="SSF51445">
    <property type="entry name" value="(Trans)glycosidases"/>
    <property type="match status" value="1"/>
</dbReference>
<evidence type="ECO:0000259" key="5">
    <source>
        <dbReference type="Pfam" id="PF00703"/>
    </source>
</evidence>
<dbReference type="InterPro" id="IPR008979">
    <property type="entry name" value="Galactose-bd-like_sf"/>
</dbReference>
<protein>
    <submittedName>
        <fullName evidence="10">DUF4982 domain-containing protein</fullName>
    </submittedName>
</protein>
<feature type="domain" description="Glycosyl hydrolases family 2 sugar binding" evidence="7">
    <location>
        <begin position="36"/>
        <end position="199"/>
    </location>
</feature>
<dbReference type="Gene3D" id="2.60.120.260">
    <property type="entry name" value="Galactose-binding domain-like"/>
    <property type="match status" value="1"/>
</dbReference>
<dbReference type="InterPro" id="IPR023232">
    <property type="entry name" value="Glyco_hydro_2_AS"/>
</dbReference>
<dbReference type="InterPro" id="IPR006104">
    <property type="entry name" value="Glyco_hydro_2_N"/>
</dbReference>
<dbReference type="Pfam" id="PF16355">
    <property type="entry name" value="DUF4982"/>
    <property type="match status" value="1"/>
</dbReference>
<reference evidence="10 11" key="1">
    <citation type="submission" date="2022-03" db="EMBL/GenBank/DDBJ databases">
        <title>Hymenobactersp. isolated from the air.</title>
        <authorList>
            <person name="Won M."/>
            <person name="Kwon S.-W."/>
        </authorList>
    </citation>
    <scope>NUCLEOTIDE SEQUENCE [LARGE SCALE GENOMIC DNA]</scope>
    <source>
        <strain evidence="10 11">KACC 21982</strain>
    </source>
</reference>
<dbReference type="Gene3D" id="3.20.20.80">
    <property type="entry name" value="Glycosidases"/>
    <property type="match status" value="1"/>
</dbReference>
<sequence length="829" mass="92283">MKYTFPRRALHIAPFLFLGLLGAMPAAAQVRQEYLLDTNWKFKKGDTPEAATPGFKDASWQTVRVPHDWAIYGPFDGRNDLQEVKIEQNNEKAATLKAGRTGGLPFIGTGWYRRKLAVPGFGAGKRAVLLFDGAMSNARVFVNGKEVGNWPYGYNSFSFDITSFLQPGDNNTLAVRLQNQAEASRWYPGAGLYRNVHLIVTDDVHIPVWGSYLTTPEINAEFGKVNLRTKVQTPAGATQPLRLQTEIRDAAGQVLATTSTPLAATDNREFQQELIVKTPRLWSPETPVLYTAHSKLYAGEQLKDEYSTRFGFRSFKFEAGKGFSLNGQARKFKGVCNHHDLGPLGTAINTAALRRQLVLLKDMGCDAIRTSHNMPAPELVDLCDEMGFMLMVESFDEWKTPKVKNGYSQYFDQWAEKDLVNMVHRDRNHPSVIMWSIGNEVPDQSAPGGNKIAKRLQDIVHREDPTRPVTVGMDRIDAAINNNFASVLDIAGFNYKPARYEQANDKLPQGFILGTETASTVSSRGIYEFPVVGAKQKKYPNQQSSSYDLEVCNWSQTPDEEFVKQDDLPFVIGEFVWTGFDYLGEPTPYDENWPSHSSYFGILDLAGLPKDRFYLYRSRWNTAAPTLHLLPHWTWPGREGQTTPVFCYTNYPSAELFVNGKSMGRQTKSPSASPQTRYRLMWNDVKYEPGTIKVVAYDAQGKEAATEEVRTAGKPDHITLTADRTTLTANGQDLAFVTARVEDAQGNLCPTAANKLQFAVSGAGRFRAVANGDATSLELFHEPKMKAFQGMLVAVVETTDKAGDVQLKVSSKGLKSGVLRLKSQGVASR</sequence>
<dbReference type="Gene3D" id="2.60.40.10">
    <property type="entry name" value="Immunoglobulins"/>
    <property type="match status" value="3"/>
</dbReference>
<gene>
    <name evidence="10" type="ORF">MTX78_01015</name>
</gene>
<evidence type="ECO:0000313" key="10">
    <source>
        <dbReference type="EMBL" id="UOG75194.1"/>
    </source>
</evidence>
<evidence type="ECO:0000313" key="11">
    <source>
        <dbReference type="Proteomes" id="UP000831113"/>
    </source>
</evidence>
<comment type="similarity">
    <text evidence="1">Belongs to the glycosyl hydrolase 2 family.</text>
</comment>
<dbReference type="Proteomes" id="UP000831113">
    <property type="component" value="Chromosome"/>
</dbReference>
<dbReference type="InterPro" id="IPR006101">
    <property type="entry name" value="Glyco_hydro_2"/>
</dbReference>
<feature type="chain" id="PRO_5046564656" evidence="4">
    <location>
        <begin position="29"/>
        <end position="829"/>
    </location>
</feature>
<dbReference type="RefSeq" id="WP_243799095.1">
    <property type="nucleotide sequence ID" value="NZ_CP094669.1"/>
</dbReference>
<organism evidence="10 11">
    <name type="scientific">Hymenobacter tibetensis</name>
    <dbReference type="NCBI Taxonomy" id="497967"/>
    <lineage>
        <taxon>Bacteria</taxon>
        <taxon>Pseudomonadati</taxon>
        <taxon>Bacteroidota</taxon>
        <taxon>Cytophagia</taxon>
        <taxon>Cytophagales</taxon>
        <taxon>Hymenobacteraceae</taxon>
        <taxon>Hymenobacter</taxon>
    </lineage>
</organism>
<dbReference type="InterPro" id="IPR036156">
    <property type="entry name" value="Beta-gal/glucu_dom_sf"/>
</dbReference>
<feature type="signal peptide" evidence="4">
    <location>
        <begin position="1"/>
        <end position="28"/>
    </location>
</feature>
<dbReference type="InterPro" id="IPR051913">
    <property type="entry name" value="GH2_Domain-Containing"/>
</dbReference>